<dbReference type="EMBL" id="JAODYH010000014">
    <property type="protein sequence ID" value="MCT9812924.1"/>
    <property type="molecule type" value="Genomic_DNA"/>
</dbReference>
<dbReference type="Gene3D" id="3.40.50.12780">
    <property type="entry name" value="N-terminal domain of ligase-like"/>
    <property type="match status" value="1"/>
</dbReference>
<accession>A0ABT2PR18</accession>
<dbReference type="PANTHER" id="PTHR24096:SF420">
    <property type="entry name" value="LONG-CHAIN-FATTY-ACID--COA LIGASE-RELATED"/>
    <property type="match status" value="1"/>
</dbReference>
<dbReference type="InterPro" id="IPR020845">
    <property type="entry name" value="AMP-binding_CS"/>
</dbReference>
<reference evidence="2 3" key="1">
    <citation type="submission" date="2022-09" db="EMBL/GenBank/DDBJ databases">
        <title>Draft genome of isolate Be4.</title>
        <authorList>
            <person name="Sanchez-Castro I."/>
            <person name="Martinez-Rodriguez P."/>
            <person name="Descostes M."/>
            <person name="Merroun M."/>
        </authorList>
    </citation>
    <scope>NUCLEOTIDE SEQUENCE [LARGE SCALE GENOMIC DNA]</scope>
    <source>
        <strain evidence="2 3">Be4</strain>
    </source>
</reference>
<evidence type="ECO:0000313" key="2">
    <source>
        <dbReference type="EMBL" id="MCT9812924.1"/>
    </source>
</evidence>
<dbReference type="InterPro" id="IPR000873">
    <property type="entry name" value="AMP-dep_synth/lig_dom"/>
</dbReference>
<dbReference type="PANTHER" id="PTHR24096">
    <property type="entry name" value="LONG-CHAIN-FATTY-ACID--COA LIGASE"/>
    <property type="match status" value="1"/>
</dbReference>
<dbReference type="PROSITE" id="PS00455">
    <property type="entry name" value="AMP_BINDING"/>
    <property type="match status" value="1"/>
</dbReference>
<name>A0ABT2PR18_9BURK</name>
<dbReference type="SUPFAM" id="SSF56801">
    <property type="entry name" value="Acetyl-CoA synthetase-like"/>
    <property type="match status" value="1"/>
</dbReference>
<dbReference type="RefSeq" id="WP_261502171.1">
    <property type="nucleotide sequence ID" value="NZ_JAODYH010000014.1"/>
</dbReference>
<dbReference type="InterPro" id="IPR042099">
    <property type="entry name" value="ANL_N_sf"/>
</dbReference>
<dbReference type="Pfam" id="PF00501">
    <property type="entry name" value="AMP-binding"/>
    <property type="match status" value="1"/>
</dbReference>
<keyword evidence="3" id="KW-1185">Reference proteome</keyword>
<evidence type="ECO:0000259" key="1">
    <source>
        <dbReference type="Pfam" id="PF00501"/>
    </source>
</evidence>
<gene>
    <name evidence="2" type="ORF">N0K08_20020</name>
</gene>
<protein>
    <submittedName>
        <fullName evidence="2">Feruloyl-CoA synthase</fullName>
    </submittedName>
</protein>
<proteinExistence type="predicted"/>
<feature type="domain" description="AMP-dependent synthetase/ligase" evidence="1">
    <location>
        <begin position="56"/>
        <end position="440"/>
    </location>
</feature>
<organism evidence="2 3">
    <name type="scientific">Acidovorax bellezanensis</name>
    <dbReference type="NCBI Taxonomy" id="2976702"/>
    <lineage>
        <taxon>Bacteria</taxon>
        <taxon>Pseudomonadati</taxon>
        <taxon>Pseudomonadota</taxon>
        <taxon>Betaproteobacteria</taxon>
        <taxon>Burkholderiales</taxon>
        <taxon>Comamonadaceae</taxon>
        <taxon>Acidovorax</taxon>
    </lineage>
</organism>
<evidence type="ECO:0000313" key="3">
    <source>
        <dbReference type="Proteomes" id="UP001525968"/>
    </source>
</evidence>
<sequence length="627" mass="67511">MTTATRETPAAAPYRAVPYGMRKTLCEHRPDGTLILRSPLAPHTSDRIGFAGSIPHWASRRGDSPAFCERDAKTGEWTRLSWSELWQQLQSVGAGLLEMGLGQGRPLVVLSPNSLQQLVLLFAAEYVGVPLAPVSPAYSLLSQDFARLKGVCELVPPAALFVQDMPLFQRAVQAINGADLPLIAVDGATQRAVSWQSLAQLELSAARREAVAAAHAAIRPDHIAKILFTSGSTGAPKGVPISYRNLQASAANLSDMFSALADSPEPAVFLDWLPWHHALGGVLNLGRAVLLGGTHYIDDGKPLPGIFERTVRNLREISPTVLSSVPSAWTMLATELERDPQLAKSVFARVLNFGYGGASLPDDVNQRIQRVAEKTVGERIVFATGLAATETTGVGTYRNWASDDLAHIGAPPPGTEVKLVPLEGERYEIRMRGDHNFSGYIGRPDLTQAAFDEEGFFKLGDAVRLIDASDPIQGMRFDGRVAEDFKLINGTWVRAGAVRLGLVEVCAPLLSDAVICGHDHDYIAALAWPNVAACQRLLPELSGLSAAELVAHPALIAELNAHLQQQTGSVSLKIRRLMLMAEPASMDANEIADKGYVNQAVTRARRADLVKQLFAAQPAPHVAGTHP</sequence>
<dbReference type="Proteomes" id="UP001525968">
    <property type="component" value="Unassembled WGS sequence"/>
</dbReference>
<comment type="caution">
    <text evidence="2">The sequence shown here is derived from an EMBL/GenBank/DDBJ whole genome shotgun (WGS) entry which is preliminary data.</text>
</comment>